<sequence length="89" mass="10136">MLYIILITTIFVSVYSFRHTKRHLAIFNNPRMAFGLLTGLATFYILAPVWVIVLAQINILLSLIPIIAMLANAYFTKSAVKYYNDHISS</sequence>
<dbReference type="RefSeq" id="WP_252972207.1">
    <property type="nucleotide sequence ID" value="NZ_JAQDSZ010000004.1"/>
</dbReference>
<evidence type="ECO:0000256" key="1">
    <source>
        <dbReference type="SAM" id="Phobius"/>
    </source>
</evidence>
<dbReference type="EMBL" id="JACSZT010000008">
    <property type="protein sequence ID" value="MBC6499196.1"/>
    <property type="molecule type" value="Genomic_DNA"/>
</dbReference>
<dbReference type="Proteomes" id="UP000650485">
    <property type="component" value="Unassembled WGS sequence"/>
</dbReference>
<keyword evidence="1" id="KW-0472">Membrane</keyword>
<accession>A0A923NHQ7</accession>
<organism evidence="2 3">
    <name type="scientific">Weissella confusa</name>
    <name type="common">Lactobacillus confusus</name>
    <dbReference type="NCBI Taxonomy" id="1583"/>
    <lineage>
        <taxon>Bacteria</taxon>
        <taxon>Bacillati</taxon>
        <taxon>Bacillota</taxon>
        <taxon>Bacilli</taxon>
        <taxon>Lactobacillales</taxon>
        <taxon>Lactobacillaceae</taxon>
        <taxon>Weissella</taxon>
    </lineage>
</organism>
<dbReference type="AlphaFoldDB" id="A0A923NHQ7"/>
<feature type="transmembrane region" description="Helical" evidence="1">
    <location>
        <begin position="59"/>
        <end position="75"/>
    </location>
</feature>
<reference evidence="2" key="1">
    <citation type="submission" date="2020-08" db="EMBL/GenBank/DDBJ databases">
        <title>Complete genome sequence of Weissella confusa strain FS54 provides insights into metabolic potential.</title>
        <authorList>
            <person name="Fhoula I."/>
            <person name="Najjari A."/>
            <person name="Lekired A."/>
            <person name="Bessrour-Aouam N."/>
            <person name="Jaballah S."/>
            <person name="Klibi N."/>
            <person name="Ouzari H.-I."/>
        </authorList>
    </citation>
    <scope>NUCLEOTIDE SEQUENCE</scope>
    <source>
        <strain evidence="2">FS54</strain>
    </source>
</reference>
<evidence type="ECO:0000313" key="3">
    <source>
        <dbReference type="Proteomes" id="UP000650485"/>
    </source>
</evidence>
<protein>
    <submittedName>
        <fullName evidence="2">Uncharacterized protein</fullName>
    </submittedName>
</protein>
<keyword evidence="1" id="KW-0812">Transmembrane</keyword>
<keyword evidence="1" id="KW-1133">Transmembrane helix</keyword>
<gene>
    <name evidence="2" type="ORF">H7R52_11040</name>
</gene>
<evidence type="ECO:0000313" key="2">
    <source>
        <dbReference type="EMBL" id="MBC6499196.1"/>
    </source>
</evidence>
<name>A0A923NHQ7_WEICO</name>
<feature type="transmembrane region" description="Helical" evidence="1">
    <location>
        <begin position="32"/>
        <end position="52"/>
    </location>
</feature>
<proteinExistence type="predicted"/>
<comment type="caution">
    <text evidence="2">The sequence shown here is derived from an EMBL/GenBank/DDBJ whole genome shotgun (WGS) entry which is preliminary data.</text>
</comment>